<protein>
    <submittedName>
        <fullName evidence="2">DUF4859 domain-containing protein</fullName>
    </submittedName>
</protein>
<dbReference type="Pfam" id="PF19527">
    <property type="entry name" value="DUF6055"/>
    <property type="match status" value="1"/>
</dbReference>
<dbReference type="InterPro" id="IPR032339">
    <property type="entry name" value="DUF4859"/>
</dbReference>
<sequence>MVLLKYFRGASCFYMAAVLFLFSTSCEKKANAPEEEEILLEEVLDTLAIYKPKEFEAMNFENPQSTWSNKRSRHSEHFVVYWGKDYGTADPNASSVPEAYRVDIDDLLTKAEEFYKLNVETLRFAERGVDKSNLDKYKMMIFLHYTTDWMAYGGGYDDVIGALWISPSTCKPVGSTIAHEIGHSFQYQVRCDLGANHGFRYGFGGNGGNAFWEQTAQWQAMQSYPAEIFETHHFPVYTENYHRHQFHELYRYANYFVHYYWADKYGLDMIGRLWREATSPEDPLQAYMRLTAINNRQLNDEIYDMAAKYATWDLDALRSRGKEYIGRHTYKFDVQADGGLRVSYDHCPGTTGYNVVALDVPAAGEAISIDFKGLINANGFNTISDPSRAGWRYGLVALLNSGERVYSPMYDNREGTISFAIPDQCQKLFFIVSGAPTSYALHAWDENEDNDEQWPYEIKVHGTNVTGYVTFENDDKPQDVTFNFDVDIPFDATAYGGKNISIDQTALAKAFVLQPSAISSAIGSTIKFYGVESSGSLNANTTANGLGHWFGANGNVIGWGSDARVYSEFNPASMMFLVGQYPNQTTVGDTFKVSQALVYEYESGKRVQATFVFNITIE</sequence>
<dbReference type="InterPro" id="IPR045690">
    <property type="entry name" value="DUF6055"/>
</dbReference>
<feature type="domain" description="DUF4859" evidence="1">
    <location>
        <begin position="495"/>
        <end position="605"/>
    </location>
</feature>
<reference evidence="2 3" key="1">
    <citation type="submission" date="2019-04" db="EMBL/GenBank/DDBJ databases">
        <title>Sphingobacterium olei sp. nov., isolated from oil-contaminated soil.</title>
        <authorList>
            <person name="Liu B."/>
        </authorList>
    </citation>
    <scope>NUCLEOTIDE SEQUENCE [LARGE SCALE GENOMIC DNA]</scope>
    <source>
        <strain evidence="2 3">Y3L14</strain>
    </source>
</reference>
<dbReference type="Pfam" id="PF16151">
    <property type="entry name" value="DUF4859"/>
    <property type="match status" value="1"/>
</dbReference>
<accession>A0A4U0H029</accession>
<proteinExistence type="predicted"/>
<dbReference type="RefSeq" id="WP_136822196.1">
    <property type="nucleotide sequence ID" value="NZ_BMJX01000006.1"/>
</dbReference>
<evidence type="ECO:0000259" key="1">
    <source>
        <dbReference type="Pfam" id="PF16151"/>
    </source>
</evidence>
<dbReference type="EMBL" id="SUKA01000006">
    <property type="protein sequence ID" value="TJY63522.1"/>
    <property type="molecule type" value="Genomic_DNA"/>
</dbReference>
<comment type="caution">
    <text evidence="2">The sequence shown here is derived from an EMBL/GenBank/DDBJ whole genome shotgun (WGS) entry which is preliminary data.</text>
</comment>
<dbReference type="OrthoDB" id="9802005at2"/>
<dbReference type="PROSITE" id="PS51257">
    <property type="entry name" value="PROKAR_LIPOPROTEIN"/>
    <property type="match status" value="1"/>
</dbReference>
<evidence type="ECO:0000313" key="2">
    <source>
        <dbReference type="EMBL" id="TJY63522.1"/>
    </source>
</evidence>
<organism evidence="2 3">
    <name type="scientific">Sphingobacterium alkalisoli</name>
    <dbReference type="NCBI Taxonomy" id="1874115"/>
    <lineage>
        <taxon>Bacteria</taxon>
        <taxon>Pseudomonadati</taxon>
        <taxon>Bacteroidota</taxon>
        <taxon>Sphingobacteriia</taxon>
        <taxon>Sphingobacteriales</taxon>
        <taxon>Sphingobacteriaceae</taxon>
        <taxon>Sphingobacterium</taxon>
    </lineage>
</organism>
<gene>
    <name evidence="2" type="ORF">FAZ19_18260</name>
</gene>
<keyword evidence="3" id="KW-1185">Reference proteome</keyword>
<name>A0A4U0H029_9SPHI</name>
<dbReference type="AlphaFoldDB" id="A0A4U0H029"/>
<dbReference type="Proteomes" id="UP000309872">
    <property type="component" value="Unassembled WGS sequence"/>
</dbReference>
<evidence type="ECO:0000313" key="3">
    <source>
        <dbReference type="Proteomes" id="UP000309872"/>
    </source>
</evidence>